<sequence>MLRRGQVEHVKAERNPLAEVDINCIVKLYCSFEDTKYLYLVMEYLPGGDMMTLLMRKDTLNEDEAKFYPSRES</sequence>
<feature type="domain" description="Protein kinase" evidence="9">
    <location>
        <begin position="1"/>
        <end position="73"/>
    </location>
</feature>
<dbReference type="InterPro" id="IPR000719">
    <property type="entry name" value="Prot_kinase_dom"/>
</dbReference>
<dbReference type="Pfam" id="PF00069">
    <property type="entry name" value="Pkinase"/>
    <property type="match status" value="1"/>
</dbReference>
<evidence type="ECO:0000313" key="11">
    <source>
        <dbReference type="Proteomes" id="UP001151760"/>
    </source>
</evidence>
<name>A0ABQ5CTA2_9ASTR</name>
<keyword evidence="3" id="KW-0808">Transferase</keyword>
<evidence type="ECO:0000256" key="8">
    <source>
        <dbReference type="ARBA" id="ARBA00048679"/>
    </source>
</evidence>
<accession>A0ABQ5CTA2</accession>
<evidence type="ECO:0000256" key="2">
    <source>
        <dbReference type="ARBA" id="ARBA00022527"/>
    </source>
</evidence>
<evidence type="ECO:0000256" key="4">
    <source>
        <dbReference type="ARBA" id="ARBA00022741"/>
    </source>
</evidence>
<dbReference type="PANTHER" id="PTHR24356">
    <property type="entry name" value="SERINE/THREONINE-PROTEIN KINASE"/>
    <property type="match status" value="1"/>
</dbReference>
<keyword evidence="11" id="KW-1185">Reference proteome</keyword>
<proteinExistence type="predicted"/>
<dbReference type="SUPFAM" id="SSF56112">
    <property type="entry name" value="Protein kinase-like (PK-like)"/>
    <property type="match status" value="1"/>
</dbReference>
<evidence type="ECO:0000256" key="6">
    <source>
        <dbReference type="ARBA" id="ARBA00022840"/>
    </source>
</evidence>
<evidence type="ECO:0000313" key="10">
    <source>
        <dbReference type="EMBL" id="GJT28029.1"/>
    </source>
</evidence>
<evidence type="ECO:0000256" key="1">
    <source>
        <dbReference type="ARBA" id="ARBA00012513"/>
    </source>
</evidence>
<dbReference type="PROSITE" id="PS50011">
    <property type="entry name" value="PROTEIN_KINASE_DOM"/>
    <property type="match status" value="1"/>
</dbReference>
<gene>
    <name evidence="10" type="ORF">Tco_0908304</name>
</gene>
<dbReference type="Gene3D" id="3.30.200.20">
    <property type="entry name" value="Phosphorylase Kinase, domain 1"/>
    <property type="match status" value="1"/>
</dbReference>
<dbReference type="InterPro" id="IPR050236">
    <property type="entry name" value="Ser_Thr_kinase_AGC"/>
</dbReference>
<dbReference type="InterPro" id="IPR011009">
    <property type="entry name" value="Kinase-like_dom_sf"/>
</dbReference>
<evidence type="ECO:0000256" key="7">
    <source>
        <dbReference type="ARBA" id="ARBA00047899"/>
    </source>
</evidence>
<comment type="catalytic activity">
    <reaction evidence="8">
        <text>L-seryl-[protein] + ATP = O-phospho-L-seryl-[protein] + ADP + H(+)</text>
        <dbReference type="Rhea" id="RHEA:17989"/>
        <dbReference type="Rhea" id="RHEA-COMP:9863"/>
        <dbReference type="Rhea" id="RHEA-COMP:11604"/>
        <dbReference type="ChEBI" id="CHEBI:15378"/>
        <dbReference type="ChEBI" id="CHEBI:29999"/>
        <dbReference type="ChEBI" id="CHEBI:30616"/>
        <dbReference type="ChEBI" id="CHEBI:83421"/>
        <dbReference type="ChEBI" id="CHEBI:456216"/>
        <dbReference type="EC" id="2.7.11.1"/>
    </reaction>
</comment>
<reference evidence="10" key="1">
    <citation type="journal article" date="2022" name="Int. J. Mol. Sci.">
        <title>Draft Genome of Tanacetum Coccineum: Genomic Comparison of Closely Related Tanacetum-Family Plants.</title>
        <authorList>
            <person name="Yamashiro T."/>
            <person name="Shiraishi A."/>
            <person name="Nakayama K."/>
            <person name="Satake H."/>
        </authorList>
    </citation>
    <scope>NUCLEOTIDE SEQUENCE</scope>
</reference>
<organism evidence="10 11">
    <name type="scientific">Tanacetum coccineum</name>
    <dbReference type="NCBI Taxonomy" id="301880"/>
    <lineage>
        <taxon>Eukaryota</taxon>
        <taxon>Viridiplantae</taxon>
        <taxon>Streptophyta</taxon>
        <taxon>Embryophyta</taxon>
        <taxon>Tracheophyta</taxon>
        <taxon>Spermatophyta</taxon>
        <taxon>Magnoliopsida</taxon>
        <taxon>eudicotyledons</taxon>
        <taxon>Gunneridae</taxon>
        <taxon>Pentapetalae</taxon>
        <taxon>asterids</taxon>
        <taxon>campanulids</taxon>
        <taxon>Asterales</taxon>
        <taxon>Asteraceae</taxon>
        <taxon>Asteroideae</taxon>
        <taxon>Anthemideae</taxon>
        <taxon>Anthemidinae</taxon>
        <taxon>Tanacetum</taxon>
    </lineage>
</organism>
<keyword evidence="4" id="KW-0547">Nucleotide-binding</keyword>
<keyword evidence="5" id="KW-0418">Kinase</keyword>
<evidence type="ECO:0000256" key="3">
    <source>
        <dbReference type="ARBA" id="ARBA00022679"/>
    </source>
</evidence>
<keyword evidence="2" id="KW-0723">Serine/threonine-protein kinase</keyword>
<dbReference type="PANTHER" id="PTHR24356:SF184">
    <property type="entry name" value="SERINE_THREONINE-PROTEIN KINASE TRICORNERED"/>
    <property type="match status" value="1"/>
</dbReference>
<protein>
    <recommendedName>
        <fullName evidence="1">non-specific serine/threonine protein kinase</fullName>
        <ecNumber evidence="1">2.7.11.1</ecNumber>
    </recommendedName>
</protein>
<reference evidence="10" key="2">
    <citation type="submission" date="2022-01" db="EMBL/GenBank/DDBJ databases">
        <authorList>
            <person name="Yamashiro T."/>
            <person name="Shiraishi A."/>
            <person name="Satake H."/>
            <person name="Nakayama K."/>
        </authorList>
    </citation>
    <scope>NUCLEOTIDE SEQUENCE</scope>
</reference>
<keyword evidence="6" id="KW-0067">ATP-binding</keyword>
<dbReference type="EMBL" id="BQNB010014427">
    <property type="protein sequence ID" value="GJT28029.1"/>
    <property type="molecule type" value="Genomic_DNA"/>
</dbReference>
<dbReference type="EC" id="2.7.11.1" evidence="1"/>
<comment type="catalytic activity">
    <reaction evidence="7">
        <text>L-threonyl-[protein] + ATP = O-phospho-L-threonyl-[protein] + ADP + H(+)</text>
        <dbReference type="Rhea" id="RHEA:46608"/>
        <dbReference type="Rhea" id="RHEA-COMP:11060"/>
        <dbReference type="Rhea" id="RHEA-COMP:11605"/>
        <dbReference type="ChEBI" id="CHEBI:15378"/>
        <dbReference type="ChEBI" id="CHEBI:30013"/>
        <dbReference type="ChEBI" id="CHEBI:30616"/>
        <dbReference type="ChEBI" id="CHEBI:61977"/>
        <dbReference type="ChEBI" id="CHEBI:456216"/>
        <dbReference type="EC" id="2.7.11.1"/>
    </reaction>
</comment>
<evidence type="ECO:0000259" key="9">
    <source>
        <dbReference type="PROSITE" id="PS50011"/>
    </source>
</evidence>
<evidence type="ECO:0000256" key="5">
    <source>
        <dbReference type="ARBA" id="ARBA00022777"/>
    </source>
</evidence>
<dbReference type="Proteomes" id="UP001151760">
    <property type="component" value="Unassembled WGS sequence"/>
</dbReference>
<comment type="caution">
    <text evidence="10">The sequence shown here is derived from an EMBL/GenBank/DDBJ whole genome shotgun (WGS) entry which is preliminary data.</text>
</comment>